<dbReference type="InterPro" id="IPR037104">
    <property type="entry name" value="Annexin_sf"/>
</dbReference>
<accession>A0A183CJ02</accession>
<keyword evidence="3" id="KW-0041">Annexin</keyword>
<dbReference type="AlphaFoldDB" id="A0A183CJ02"/>
<reference evidence="4" key="1">
    <citation type="submission" date="2014-05" db="EMBL/GenBank/DDBJ databases">
        <title>The genome and life-stage specific transcriptomes of Globodera pallida elucidate key aspects of plant parasitism by a cyst nematode.</title>
        <authorList>
            <person name="Cotton J.A."/>
            <person name="Lilley C.J."/>
            <person name="Jones L.M."/>
            <person name="Kikuchi T."/>
            <person name="Reid A.J."/>
            <person name="Thorpe P."/>
            <person name="Tsai I.J."/>
            <person name="Beasley H."/>
            <person name="Blok V."/>
            <person name="Cock P.J.A."/>
            <person name="Van den Akker S.E."/>
            <person name="Holroyd N."/>
            <person name="Hunt M."/>
            <person name="Mantelin S."/>
            <person name="Naghra H."/>
            <person name="Pain A."/>
            <person name="Palomares-Rius J.E."/>
            <person name="Zarowiecki M."/>
            <person name="Berriman M."/>
            <person name="Jones J.T."/>
            <person name="Urwin P.E."/>
        </authorList>
    </citation>
    <scope>NUCLEOTIDE SEQUENCE [LARGE SCALE GENOMIC DNA]</scope>
    <source>
        <strain evidence="4">Lindley</strain>
    </source>
</reference>
<dbReference type="InterPro" id="IPR018502">
    <property type="entry name" value="Annexin_repeat"/>
</dbReference>
<evidence type="ECO:0000313" key="5">
    <source>
        <dbReference type="WBParaSite" id="GPLIN_001285800"/>
    </source>
</evidence>
<evidence type="ECO:0000313" key="4">
    <source>
        <dbReference type="Proteomes" id="UP000050741"/>
    </source>
</evidence>
<comment type="similarity">
    <text evidence="1">Belongs to the annexin family.</text>
</comment>
<name>A0A183CJ02_GLOPA</name>
<dbReference type="SMART" id="SM00335">
    <property type="entry name" value="ANX"/>
    <property type="match status" value="1"/>
</dbReference>
<evidence type="ECO:0000256" key="3">
    <source>
        <dbReference type="ARBA" id="ARBA00023216"/>
    </source>
</evidence>
<dbReference type="Pfam" id="PF00191">
    <property type="entry name" value="Annexin"/>
    <property type="match status" value="1"/>
</dbReference>
<organism evidence="4 5">
    <name type="scientific">Globodera pallida</name>
    <name type="common">Potato cyst nematode worm</name>
    <name type="synonym">Heterodera pallida</name>
    <dbReference type="NCBI Taxonomy" id="36090"/>
    <lineage>
        <taxon>Eukaryota</taxon>
        <taxon>Metazoa</taxon>
        <taxon>Ecdysozoa</taxon>
        <taxon>Nematoda</taxon>
        <taxon>Chromadorea</taxon>
        <taxon>Rhabditida</taxon>
        <taxon>Tylenchina</taxon>
        <taxon>Tylenchomorpha</taxon>
        <taxon>Tylenchoidea</taxon>
        <taxon>Heteroderidae</taxon>
        <taxon>Heteroderinae</taxon>
        <taxon>Globodera</taxon>
    </lineage>
</organism>
<protein>
    <submittedName>
        <fullName evidence="5">Annexin</fullName>
    </submittedName>
</protein>
<proteinExistence type="inferred from homology"/>
<dbReference type="GO" id="GO:0005509">
    <property type="term" value="F:calcium ion binding"/>
    <property type="evidence" value="ECO:0007669"/>
    <property type="project" value="InterPro"/>
</dbReference>
<dbReference type="GO" id="GO:0005544">
    <property type="term" value="F:calcium-dependent phospholipid binding"/>
    <property type="evidence" value="ECO:0007669"/>
    <property type="project" value="InterPro"/>
</dbReference>
<sequence>MQSAQPAKQPARWDTKSARTNYVDVPSIIANQNFDAKATAELAIEIMSTRTNKQIDDIKKAYPKMYDTELKMDVEKTTSGYSRRLLISLYVPWTAMSTHKTPTSIRPRRMLTNFGARARHVSAPRKSL</sequence>
<dbReference type="Gene3D" id="1.10.220.10">
    <property type="entry name" value="Annexin"/>
    <property type="match status" value="1"/>
</dbReference>
<reference evidence="5" key="2">
    <citation type="submission" date="2016-06" db="UniProtKB">
        <authorList>
            <consortium name="WormBaseParasite"/>
        </authorList>
    </citation>
    <scope>IDENTIFICATION</scope>
</reference>
<evidence type="ECO:0000256" key="2">
    <source>
        <dbReference type="ARBA" id="ARBA00022737"/>
    </source>
</evidence>
<dbReference type="WBParaSite" id="GPLIN_001285800">
    <property type="protein sequence ID" value="GPLIN_001285800"/>
    <property type="gene ID" value="GPLIN_001285800"/>
</dbReference>
<keyword evidence="2" id="KW-0677">Repeat</keyword>
<evidence type="ECO:0000256" key="1">
    <source>
        <dbReference type="ARBA" id="ARBA00007831"/>
    </source>
</evidence>
<dbReference type="Proteomes" id="UP000050741">
    <property type="component" value="Unassembled WGS sequence"/>
</dbReference>
<keyword evidence="4" id="KW-1185">Reference proteome</keyword>
<dbReference type="SUPFAM" id="SSF47874">
    <property type="entry name" value="Annexin"/>
    <property type="match status" value="1"/>
</dbReference>